<dbReference type="EMBL" id="ACIO01000323">
    <property type="protein sequence ID" value="EFC97952.1"/>
    <property type="molecule type" value="Genomic_DNA"/>
</dbReference>
<dbReference type="HOGENOM" id="CLU_068878_4_0_9"/>
<dbReference type="InterPro" id="IPR006750">
    <property type="entry name" value="YdcZ"/>
</dbReference>
<proteinExistence type="predicted"/>
<keyword evidence="1" id="KW-0472">Membrane</keyword>
<feature type="transmembrane region" description="Helical" evidence="1">
    <location>
        <begin position="111"/>
        <end position="133"/>
    </location>
</feature>
<dbReference type="GO" id="GO:0005886">
    <property type="term" value="C:plasma membrane"/>
    <property type="evidence" value="ECO:0007669"/>
    <property type="project" value="TreeGrafter"/>
</dbReference>
<dbReference type="AlphaFoldDB" id="D3AJQ5"/>
<dbReference type="PANTHER" id="PTHR34821:SF3">
    <property type="entry name" value="MEMBRANE PROTEIN"/>
    <property type="match status" value="1"/>
</dbReference>
<feature type="transmembrane region" description="Helical" evidence="1">
    <location>
        <begin position="12"/>
        <end position="32"/>
    </location>
</feature>
<keyword evidence="1" id="KW-0812">Transmembrane</keyword>
<comment type="caution">
    <text evidence="2">The sequence shown here is derived from an EMBL/GenBank/DDBJ whole genome shotgun (WGS) entry which is preliminary data.</text>
</comment>
<accession>D3AJQ5</accession>
<feature type="transmembrane region" description="Helical" evidence="1">
    <location>
        <begin position="44"/>
        <end position="67"/>
    </location>
</feature>
<protein>
    <recommendedName>
        <fullName evidence="4">DMT family transporter</fullName>
    </recommendedName>
</protein>
<name>D3AJQ5_9FIRM</name>
<feature type="transmembrane region" description="Helical" evidence="1">
    <location>
        <begin position="140"/>
        <end position="156"/>
    </location>
</feature>
<evidence type="ECO:0000256" key="1">
    <source>
        <dbReference type="SAM" id="Phobius"/>
    </source>
</evidence>
<evidence type="ECO:0000313" key="3">
    <source>
        <dbReference type="Proteomes" id="UP000004968"/>
    </source>
</evidence>
<evidence type="ECO:0008006" key="4">
    <source>
        <dbReference type="Google" id="ProtNLM"/>
    </source>
</evidence>
<sequence>MIRERLEMHDGFGGYSMTGFIIALISGALMSIQGVLNTGVTKQTSIWVSAGWVQLTAFITCVVIWYFSGRENISGILQVEPKYMLLGGIIGAFITYTVVRSMGSLGPAKAALIIVISQIIVAYGIELFGLFGVEKAGFEWKKLIGAVVAVIGIIIFN</sequence>
<dbReference type="PANTHER" id="PTHR34821">
    <property type="entry name" value="INNER MEMBRANE PROTEIN YDCZ"/>
    <property type="match status" value="1"/>
</dbReference>
<gene>
    <name evidence="2" type="ORF">CLOSTHATH_03846</name>
</gene>
<reference evidence="2 3" key="1">
    <citation type="submission" date="2010-01" db="EMBL/GenBank/DDBJ databases">
        <authorList>
            <person name="Weinstock G."/>
            <person name="Sodergren E."/>
            <person name="Clifton S."/>
            <person name="Fulton L."/>
            <person name="Fulton B."/>
            <person name="Courtney L."/>
            <person name="Fronick C."/>
            <person name="Harrison M."/>
            <person name="Strong C."/>
            <person name="Farmer C."/>
            <person name="Delahaunty K."/>
            <person name="Markovic C."/>
            <person name="Hall O."/>
            <person name="Minx P."/>
            <person name="Tomlinson C."/>
            <person name="Mitreva M."/>
            <person name="Nelson J."/>
            <person name="Hou S."/>
            <person name="Wollam A."/>
            <person name="Pepin K.H."/>
            <person name="Johnson M."/>
            <person name="Bhonagiri V."/>
            <person name="Nash W.E."/>
            <person name="Warren W."/>
            <person name="Chinwalla A."/>
            <person name="Mardis E.R."/>
            <person name="Wilson R.K."/>
        </authorList>
    </citation>
    <scope>NUCLEOTIDE SEQUENCE [LARGE SCALE GENOMIC DNA]</scope>
    <source>
        <strain evidence="2 3">DSM 13479</strain>
    </source>
</reference>
<evidence type="ECO:0000313" key="2">
    <source>
        <dbReference type="EMBL" id="EFC97952.1"/>
    </source>
</evidence>
<feature type="transmembrane region" description="Helical" evidence="1">
    <location>
        <begin position="83"/>
        <end position="99"/>
    </location>
</feature>
<organism evidence="2 3">
    <name type="scientific">Hungatella hathewayi DSM 13479</name>
    <dbReference type="NCBI Taxonomy" id="566550"/>
    <lineage>
        <taxon>Bacteria</taxon>
        <taxon>Bacillati</taxon>
        <taxon>Bacillota</taxon>
        <taxon>Clostridia</taxon>
        <taxon>Lachnospirales</taxon>
        <taxon>Lachnospiraceae</taxon>
        <taxon>Hungatella</taxon>
    </lineage>
</organism>
<dbReference type="Proteomes" id="UP000004968">
    <property type="component" value="Unassembled WGS sequence"/>
</dbReference>
<dbReference type="Pfam" id="PF04657">
    <property type="entry name" value="DMT_YdcZ"/>
    <property type="match status" value="1"/>
</dbReference>
<keyword evidence="1" id="KW-1133">Transmembrane helix</keyword>